<accession>A0ABT0CBW8</accession>
<feature type="compositionally biased region" description="Basic residues" evidence="1">
    <location>
        <begin position="255"/>
        <end position="266"/>
    </location>
</feature>
<dbReference type="RefSeq" id="WP_244350565.1">
    <property type="nucleotide sequence ID" value="NZ_JAFIRA010000025.1"/>
</dbReference>
<feature type="compositionally biased region" description="Basic residues" evidence="1">
    <location>
        <begin position="230"/>
        <end position="247"/>
    </location>
</feature>
<comment type="caution">
    <text evidence="3">The sequence shown here is derived from an EMBL/GenBank/DDBJ whole genome shotgun (WGS) entry which is preliminary data.</text>
</comment>
<dbReference type="InterPro" id="IPR001959">
    <property type="entry name" value="Transposase"/>
</dbReference>
<feature type="domain" description="Probable transposase IS891/IS1136/IS1341" evidence="2">
    <location>
        <begin position="172"/>
        <end position="265"/>
    </location>
</feature>
<feature type="region of interest" description="Disordered" evidence="1">
    <location>
        <begin position="230"/>
        <end position="266"/>
    </location>
</feature>
<evidence type="ECO:0000313" key="4">
    <source>
        <dbReference type="Proteomes" id="UP000830835"/>
    </source>
</evidence>
<dbReference type="NCBIfam" id="NF040570">
    <property type="entry name" value="guided_TnpB"/>
    <property type="match status" value="1"/>
</dbReference>
<gene>
    <name evidence="3" type="ORF">JX360_10270</name>
</gene>
<keyword evidence="4" id="KW-1185">Reference proteome</keyword>
<organism evidence="3 4">
    <name type="scientific">Thermostichus vulcanus str. 'Rupite'</name>
    <dbReference type="NCBI Taxonomy" id="2813851"/>
    <lineage>
        <taxon>Bacteria</taxon>
        <taxon>Bacillati</taxon>
        <taxon>Cyanobacteriota</taxon>
        <taxon>Cyanophyceae</taxon>
        <taxon>Thermostichales</taxon>
        <taxon>Thermostichaceae</taxon>
        <taxon>Thermostichus</taxon>
    </lineage>
</organism>
<proteinExistence type="predicted"/>
<protein>
    <submittedName>
        <fullName evidence="3">Transposase</fullName>
    </submittedName>
</protein>
<reference evidence="3" key="1">
    <citation type="submission" date="2021-02" db="EMBL/GenBank/DDBJ databases">
        <title>The CRISPR/cas machinery reduction and long-range gene transfer in the hot spring cyanobacterium Synechococcus.</title>
        <authorList>
            <person name="Dvorak P."/>
            <person name="Jahodarova E."/>
            <person name="Hasler P."/>
            <person name="Poulickova A."/>
        </authorList>
    </citation>
    <scope>NUCLEOTIDE SEQUENCE</scope>
    <source>
        <strain evidence="3">Rupite</strain>
    </source>
</reference>
<dbReference type="EMBL" id="JAFIRA010000025">
    <property type="protein sequence ID" value="MCJ2543287.1"/>
    <property type="molecule type" value="Genomic_DNA"/>
</dbReference>
<evidence type="ECO:0000259" key="2">
    <source>
        <dbReference type="Pfam" id="PF01385"/>
    </source>
</evidence>
<evidence type="ECO:0000256" key="1">
    <source>
        <dbReference type="SAM" id="MobiDB-lite"/>
    </source>
</evidence>
<dbReference type="Proteomes" id="UP000830835">
    <property type="component" value="Unassembled WGS sequence"/>
</dbReference>
<dbReference type="Pfam" id="PF01385">
    <property type="entry name" value="OrfB_IS605"/>
    <property type="match status" value="1"/>
</dbReference>
<sequence>MRVLEFKARVVPAQAAAINEAIRTAQFVRNKCLRLWMDEKGKNKYDLNKYCKVLAREFEWAKKLNSQARQASAEQAWSAISNFYATSRRWRERNCTKGIRPVGYPKFKKHARSVEYKTSGWKLLGLKRIQFTDGFQIGVVRLIGTYDLGFYQPEQIKRVRIVRRADGYYVQFVVSVDESIALDTRQPTGQAVGLDVGLEHFYTDSNGHHEPIQQFYKKSQVRRRRLQRRLSRKAKGSKNRVKARQRLARHELKVSRQRKEHAKRLA</sequence>
<feature type="non-terminal residue" evidence="3">
    <location>
        <position position="266"/>
    </location>
</feature>
<evidence type="ECO:0000313" key="3">
    <source>
        <dbReference type="EMBL" id="MCJ2543287.1"/>
    </source>
</evidence>
<name>A0ABT0CBW8_THEVL</name>